<dbReference type="Proteomes" id="UP000682733">
    <property type="component" value="Unassembled WGS sequence"/>
</dbReference>
<dbReference type="GO" id="GO:0003885">
    <property type="term" value="F:D-arabinono-1,4-lactone oxidase activity"/>
    <property type="evidence" value="ECO:0007669"/>
    <property type="project" value="InterPro"/>
</dbReference>
<comment type="caution">
    <text evidence="3">The sequence shown here is derived from an EMBL/GenBank/DDBJ whole genome shotgun (WGS) entry which is preliminary data.</text>
</comment>
<organism evidence="3 5">
    <name type="scientific">Didymodactylos carnosus</name>
    <dbReference type="NCBI Taxonomy" id="1234261"/>
    <lineage>
        <taxon>Eukaryota</taxon>
        <taxon>Metazoa</taxon>
        <taxon>Spiralia</taxon>
        <taxon>Gnathifera</taxon>
        <taxon>Rotifera</taxon>
        <taxon>Eurotatoria</taxon>
        <taxon>Bdelloidea</taxon>
        <taxon>Philodinida</taxon>
        <taxon>Philodinidae</taxon>
        <taxon>Didymodactylos</taxon>
    </lineage>
</organism>
<dbReference type="InterPro" id="IPR036318">
    <property type="entry name" value="FAD-bd_PCMH-like_sf"/>
</dbReference>
<gene>
    <name evidence="3" type="ORF">OVA965_LOCUS6418</name>
    <name evidence="4" type="ORF">TMI583_LOCUS6414</name>
</gene>
<feature type="domain" description="FAD-binding PCMH-type" evidence="2">
    <location>
        <begin position="435"/>
        <end position="605"/>
    </location>
</feature>
<dbReference type="EMBL" id="CAJOBA010001928">
    <property type="protein sequence ID" value="CAF3621300.1"/>
    <property type="molecule type" value="Genomic_DNA"/>
</dbReference>
<dbReference type="InterPro" id="IPR016169">
    <property type="entry name" value="FAD-bd_PCMH_sub2"/>
</dbReference>
<protein>
    <recommendedName>
        <fullName evidence="2">FAD-binding PCMH-type domain-containing protein</fullName>
    </recommendedName>
</protein>
<dbReference type="Gene3D" id="3.30.70.2520">
    <property type="match status" value="1"/>
</dbReference>
<accession>A0A8S2CYH0</accession>
<dbReference type="InterPro" id="IPR010031">
    <property type="entry name" value="FAD_lactone_oxidase-like"/>
</dbReference>
<dbReference type="Proteomes" id="UP000677228">
    <property type="component" value="Unassembled WGS sequence"/>
</dbReference>
<reference evidence="3" key="1">
    <citation type="submission" date="2021-02" db="EMBL/GenBank/DDBJ databases">
        <authorList>
            <person name="Nowell W R."/>
        </authorList>
    </citation>
    <scope>NUCLEOTIDE SEQUENCE</scope>
</reference>
<evidence type="ECO:0000313" key="3">
    <source>
        <dbReference type="EMBL" id="CAF0836488.1"/>
    </source>
</evidence>
<dbReference type="InterPro" id="IPR007173">
    <property type="entry name" value="ALO_C"/>
</dbReference>
<dbReference type="EMBL" id="CAJNOK010001928">
    <property type="protein sequence ID" value="CAF0836488.1"/>
    <property type="molecule type" value="Genomic_DNA"/>
</dbReference>
<dbReference type="InterPro" id="IPR046903">
    <property type="entry name" value="Mab-21-like_nuc_Trfase"/>
</dbReference>
<dbReference type="Gene3D" id="3.30.460.90">
    <property type="match status" value="1"/>
</dbReference>
<keyword evidence="1" id="KW-0560">Oxidoreductase</keyword>
<dbReference type="Pfam" id="PF03281">
    <property type="entry name" value="Mab-21"/>
    <property type="match status" value="1"/>
</dbReference>
<dbReference type="InterPro" id="IPR016166">
    <property type="entry name" value="FAD-bd_PCMH"/>
</dbReference>
<dbReference type="SUPFAM" id="SSF56176">
    <property type="entry name" value="FAD-binding/transporter-associated domain-like"/>
    <property type="match status" value="1"/>
</dbReference>
<dbReference type="AlphaFoldDB" id="A0A8S2CYH0"/>
<sequence length="954" mass="109113">MFSCENLRSKQKFHPISTRICLTKDNLIELLNNNVNIRKLLPYSTKNLKTIAVEKIKDKDIVKKLQTINNKHVLSDFLFNWVLNNSVQFIVNSEELEIRNTIKNVLNDLLIEMAHIDDRFSDSQLIPSGSGFEGFKMDKPDEFDFLYEFGKNDFIVEKTIHFIETSVPCFIKVVVDDIHIQLKWKEFIDNNEKLLNASKLRLYIVLLMQQSSFTNKFRYKWWKHQYLKFNLVPYHENCQHCLTFVNQSKVGAILHVQWNGKKYKNLHISIDIAPAIPVLNQWPSNANQHSLPVIEINDLTQWGYHVVTKADYNLSDTFSWRISFSLCEYQIFSRLNLCQSACFAILKLLRIPFEDTLTTWIWKSMFFQQLQITNKSDWDSEQLSERVSNCLSCIWPDELAIEPLSVQSFFIHTQSIDPTDATRGVYKYQSYSHNVVCTAKKGLVTPSTDQQVLDVVLTAVNQSRHIKVLTSHHHSITDILCTNGIAISLTNFQNYKLNKKNSIVTVGAGMALSTFLELLDNDGYAIENMPSYGGITVGGLLGTGAHGSSLKRSVPADLLVRIKVITGQLPLRIQYISNKDDLKAFKTHLGALGVILECDIRVVKQYKVKVFSSQLSEERLFDNSVTKMAKKHDLFYFVWLHSAKLIIITTGTYLTNYSAIKDNDKWNLITDVNARQILTQGAIFEQIQATSNNSVLCAIESQLALSRINTVSETQVPLYTMINPTVINNMTGYGLLRNPATGYSHNMLNAKCTYCAWNTTSTPFFTADYSFIITVERLGAATKDIAQILNDYGHLCFPLGTLFRYLKHSDGLLTLSGDNANVNYVAFEFVLFIRKHRNIDPEFGLAGYEKISQMLRKKYNARPHWGKNGPAFFTQGVHSGLKKFYEKKQKYDPKGLFDNNLLRRLFKSNIPFPYYRKHCALESNCICQKDVHCATGQKCDKSGGYHLCIDTTIT</sequence>
<dbReference type="Gene3D" id="1.10.1410.40">
    <property type="match status" value="1"/>
</dbReference>
<dbReference type="Pfam" id="PF01565">
    <property type="entry name" value="FAD_binding_4"/>
    <property type="match status" value="1"/>
</dbReference>
<dbReference type="InterPro" id="IPR006094">
    <property type="entry name" value="Oxid_FAD_bind_N"/>
</dbReference>
<dbReference type="Pfam" id="PF04030">
    <property type="entry name" value="ALO"/>
    <property type="match status" value="1"/>
</dbReference>
<evidence type="ECO:0000256" key="1">
    <source>
        <dbReference type="ARBA" id="ARBA00023002"/>
    </source>
</evidence>
<evidence type="ECO:0000259" key="2">
    <source>
        <dbReference type="PROSITE" id="PS51387"/>
    </source>
</evidence>
<dbReference type="PROSITE" id="PS51387">
    <property type="entry name" value="FAD_PCMH"/>
    <property type="match status" value="1"/>
</dbReference>
<name>A0A8S2CYH0_9BILA</name>
<proteinExistence type="predicted"/>
<evidence type="ECO:0000313" key="4">
    <source>
        <dbReference type="EMBL" id="CAF3621300.1"/>
    </source>
</evidence>
<evidence type="ECO:0000313" key="5">
    <source>
        <dbReference type="Proteomes" id="UP000677228"/>
    </source>
</evidence>
<dbReference type="PANTHER" id="PTHR43762:SF1">
    <property type="entry name" value="D-ARABINONO-1,4-LACTONE OXIDASE"/>
    <property type="match status" value="1"/>
</dbReference>
<dbReference type="Gene3D" id="3.30.465.10">
    <property type="match status" value="1"/>
</dbReference>
<dbReference type="GO" id="GO:0016020">
    <property type="term" value="C:membrane"/>
    <property type="evidence" value="ECO:0007669"/>
    <property type="project" value="InterPro"/>
</dbReference>
<dbReference type="GO" id="GO:0071949">
    <property type="term" value="F:FAD binding"/>
    <property type="evidence" value="ECO:0007669"/>
    <property type="project" value="InterPro"/>
</dbReference>
<dbReference type="PANTHER" id="PTHR43762">
    <property type="entry name" value="L-GULONOLACTONE OXIDASE"/>
    <property type="match status" value="1"/>
</dbReference>